<protein>
    <submittedName>
        <fullName evidence="1">Uncharacterized protein</fullName>
    </submittedName>
</protein>
<dbReference type="RefSeq" id="WP_320246601.1">
    <property type="nucleotide sequence ID" value="NZ_JAVIIQ010000003.1"/>
</dbReference>
<comment type="caution">
    <text evidence="1">The sequence shown here is derived from an EMBL/GenBank/DDBJ whole genome shotgun (WGS) entry which is preliminary data.</text>
</comment>
<keyword evidence="2" id="KW-1185">Reference proteome</keyword>
<evidence type="ECO:0000313" key="1">
    <source>
        <dbReference type="EMBL" id="MDX8531221.1"/>
    </source>
</evidence>
<organism evidence="1 2">
    <name type="scientific">Mesorhizobium vachelliae</name>
    <dbReference type="NCBI Taxonomy" id="3072309"/>
    <lineage>
        <taxon>Bacteria</taxon>
        <taxon>Pseudomonadati</taxon>
        <taxon>Pseudomonadota</taxon>
        <taxon>Alphaproteobacteria</taxon>
        <taxon>Hyphomicrobiales</taxon>
        <taxon>Phyllobacteriaceae</taxon>
        <taxon>Mesorhizobium</taxon>
    </lineage>
</organism>
<sequence length="213" mass="23884">MRTFRLAGFSVQRLLCTRGHFRGAVLLFLSLAPADARADPHKVWIAGAYAFSDELGGFHITGASGIGTRDDPFVVTEEFNSATPVTLTIRAVKPIQPFGVPGEFASGMMYIRIDALNNGGQGWIEFQFELQSVLGEPSTDEDGLSFDQANKTPDYIWSSGFAEYYREWSPYDRLSFMRGKVDIGKTASFTFRITDFTPKWQFWLVQEPRIPTS</sequence>
<reference evidence="1 2" key="1">
    <citation type="submission" date="2023-08" db="EMBL/GenBank/DDBJ databases">
        <title>Implementing the SeqCode for naming new Mesorhizobium species isolated from Vachellia karroo root nodules.</title>
        <authorList>
            <person name="Van Lill M."/>
        </authorList>
    </citation>
    <scope>NUCLEOTIDE SEQUENCE [LARGE SCALE GENOMIC DNA]</scope>
    <source>
        <strain evidence="1 2">VK25D</strain>
    </source>
</reference>
<evidence type="ECO:0000313" key="2">
    <source>
        <dbReference type="Proteomes" id="UP001285154"/>
    </source>
</evidence>
<gene>
    <name evidence="1" type="ORF">RFM42_09525</name>
</gene>
<dbReference type="Proteomes" id="UP001285154">
    <property type="component" value="Unassembled WGS sequence"/>
</dbReference>
<name>A0ABU5A4U6_9HYPH</name>
<dbReference type="EMBL" id="JAVIIQ010000003">
    <property type="protein sequence ID" value="MDX8531221.1"/>
    <property type="molecule type" value="Genomic_DNA"/>
</dbReference>
<proteinExistence type="predicted"/>
<accession>A0ABU5A4U6</accession>